<evidence type="ECO:0000313" key="4">
    <source>
        <dbReference type="EMBL" id="GGT55551.1"/>
    </source>
</evidence>
<name>A0A918HG22_9ACTN</name>
<dbReference type="InterPro" id="IPR016181">
    <property type="entry name" value="Acyl_CoA_acyltransferase"/>
</dbReference>
<evidence type="ECO:0000256" key="2">
    <source>
        <dbReference type="ARBA" id="ARBA00023315"/>
    </source>
</evidence>
<feature type="domain" description="N-acetyltransferase" evidence="3">
    <location>
        <begin position="3"/>
        <end position="181"/>
    </location>
</feature>
<dbReference type="AlphaFoldDB" id="A0A918HG22"/>
<dbReference type="Pfam" id="PF00583">
    <property type="entry name" value="Acetyltransf_1"/>
    <property type="match status" value="1"/>
</dbReference>
<organism evidence="4 5">
    <name type="scientific">Streptomyces purpureus</name>
    <dbReference type="NCBI Taxonomy" id="1951"/>
    <lineage>
        <taxon>Bacteria</taxon>
        <taxon>Bacillati</taxon>
        <taxon>Actinomycetota</taxon>
        <taxon>Actinomycetes</taxon>
        <taxon>Kitasatosporales</taxon>
        <taxon>Streptomycetaceae</taxon>
        <taxon>Streptomyces</taxon>
    </lineage>
</organism>
<accession>A0A918HG22</accession>
<protein>
    <submittedName>
        <fullName evidence="4">N-acetyltransferase</fullName>
    </submittedName>
</protein>
<comment type="caution">
    <text evidence="4">The sequence shown here is derived from an EMBL/GenBank/DDBJ whole genome shotgun (WGS) entry which is preliminary data.</text>
</comment>
<dbReference type="PANTHER" id="PTHR43877">
    <property type="entry name" value="AMINOALKYLPHOSPHONATE N-ACETYLTRANSFERASE-RELATED-RELATED"/>
    <property type="match status" value="1"/>
</dbReference>
<reference evidence="4" key="2">
    <citation type="submission" date="2020-09" db="EMBL/GenBank/DDBJ databases">
        <authorList>
            <person name="Sun Q."/>
            <person name="Ohkuma M."/>
        </authorList>
    </citation>
    <scope>NUCLEOTIDE SEQUENCE</scope>
    <source>
        <strain evidence="4">JCM 3172</strain>
    </source>
</reference>
<dbReference type="PANTHER" id="PTHR43877:SF1">
    <property type="entry name" value="ACETYLTRANSFERASE"/>
    <property type="match status" value="1"/>
</dbReference>
<gene>
    <name evidence="4" type="ORF">GCM10014713_56770</name>
</gene>
<dbReference type="SUPFAM" id="SSF55729">
    <property type="entry name" value="Acyl-CoA N-acyltransferases (Nat)"/>
    <property type="match status" value="1"/>
</dbReference>
<dbReference type="PROSITE" id="PS51186">
    <property type="entry name" value="GNAT"/>
    <property type="match status" value="1"/>
</dbReference>
<evidence type="ECO:0000313" key="5">
    <source>
        <dbReference type="Proteomes" id="UP000619486"/>
    </source>
</evidence>
<evidence type="ECO:0000259" key="3">
    <source>
        <dbReference type="PROSITE" id="PS51186"/>
    </source>
</evidence>
<proteinExistence type="predicted"/>
<dbReference type="RefSeq" id="WP_189204395.1">
    <property type="nucleotide sequence ID" value="NZ_BMQQ01000028.1"/>
</dbReference>
<evidence type="ECO:0000256" key="1">
    <source>
        <dbReference type="ARBA" id="ARBA00022679"/>
    </source>
</evidence>
<dbReference type="InterPro" id="IPR050832">
    <property type="entry name" value="Bact_Acetyltransf"/>
</dbReference>
<keyword evidence="2" id="KW-0012">Acyltransferase</keyword>
<keyword evidence="1" id="KW-0808">Transferase</keyword>
<dbReference type="Gene3D" id="3.40.630.30">
    <property type="match status" value="1"/>
</dbReference>
<dbReference type="Proteomes" id="UP000619486">
    <property type="component" value="Unassembled WGS sequence"/>
</dbReference>
<reference evidence="4" key="1">
    <citation type="journal article" date="2014" name="Int. J. Syst. Evol. Microbiol.">
        <title>Complete genome sequence of Corynebacterium casei LMG S-19264T (=DSM 44701T), isolated from a smear-ripened cheese.</title>
        <authorList>
            <consortium name="US DOE Joint Genome Institute (JGI-PGF)"/>
            <person name="Walter F."/>
            <person name="Albersmeier A."/>
            <person name="Kalinowski J."/>
            <person name="Ruckert C."/>
        </authorList>
    </citation>
    <scope>NUCLEOTIDE SEQUENCE</scope>
    <source>
        <strain evidence="4">JCM 3172</strain>
    </source>
</reference>
<sequence>MEHVIRAIRADEWEKARELRLAALRDPVASVAFLETYESAVARDDSFWQERTAGAADGTSVRQFVAEAPDGSWEGTVSVLVERPGEEPRFGEPASVDQTHLVAVYVRPEARGTGVTDELFRAAVEWSWSLPEPAIQRVRLYVHEDNPRAEAFYRRFGFVESGETVGVPGDEGAREKEYELRRAG</sequence>
<keyword evidence="5" id="KW-1185">Reference proteome</keyword>
<dbReference type="InterPro" id="IPR000182">
    <property type="entry name" value="GNAT_dom"/>
</dbReference>
<dbReference type="GO" id="GO:0016747">
    <property type="term" value="F:acyltransferase activity, transferring groups other than amino-acyl groups"/>
    <property type="evidence" value="ECO:0007669"/>
    <property type="project" value="InterPro"/>
</dbReference>
<dbReference type="EMBL" id="BMQQ01000028">
    <property type="protein sequence ID" value="GGT55551.1"/>
    <property type="molecule type" value="Genomic_DNA"/>
</dbReference>